<organism evidence="2 3">
    <name type="scientific">Butyrivibrio hungatei DSM 14810</name>
    <dbReference type="NCBI Taxonomy" id="1121132"/>
    <lineage>
        <taxon>Bacteria</taxon>
        <taxon>Bacillati</taxon>
        <taxon>Bacillota</taxon>
        <taxon>Clostridia</taxon>
        <taxon>Lachnospirales</taxon>
        <taxon>Lachnospiraceae</taxon>
        <taxon>Butyrivibrio</taxon>
    </lineage>
</organism>
<dbReference type="InterPro" id="IPR029044">
    <property type="entry name" value="Nucleotide-diphossugar_trans"/>
</dbReference>
<protein>
    <submittedName>
        <fullName evidence="2">Glycosyl transferase family 2</fullName>
    </submittedName>
</protein>
<dbReference type="SUPFAM" id="SSF53448">
    <property type="entry name" value="Nucleotide-diphospho-sugar transferases"/>
    <property type="match status" value="1"/>
</dbReference>
<evidence type="ECO:0000259" key="1">
    <source>
        <dbReference type="Pfam" id="PF00535"/>
    </source>
</evidence>
<evidence type="ECO:0000313" key="3">
    <source>
        <dbReference type="Proteomes" id="UP000184097"/>
    </source>
</evidence>
<dbReference type="Proteomes" id="UP000184097">
    <property type="component" value="Unassembled WGS sequence"/>
</dbReference>
<dbReference type="EMBL" id="FRDH01000003">
    <property type="protein sequence ID" value="SHN51051.1"/>
    <property type="molecule type" value="Genomic_DNA"/>
</dbReference>
<dbReference type="AlphaFoldDB" id="A0A1M7RXZ0"/>
<reference evidence="2 3" key="1">
    <citation type="submission" date="2016-12" db="EMBL/GenBank/DDBJ databases">
        <authorList>
            <person name="Song W.-J."/>
            <person name="Kurnit D.M."/>
        </authorList>
    </citation>
    <scope>NUCLEOTIDE SEQUENCE [LARGE SCALE GENOMIC DNA]</scope>
    <source>
        <strain evidence="2 3">DSM 14810</strain>
    </source>
</reference>
<keyword evidence="2" id="KW-0808">Transferase</keyword>
<sequence length="390" mass="45233">MEKFAPIVIFAYNRVDHLKKLIETLLQNDESKHSDLFVYSDAAANVEKQDAVNEVRKYLQSIKGFKSKTIIEREKNWGLRRNIIDGVTTVVEKYGRVIVLEDDLVLSPFFLDYMNKALDKYCDDSRVMQICGSMIDICTNDLPDSFFSGFSDCYGWATWKESWALYKRNPQTLFKDTPRNEVYRYNKAGFDLWKQIIANYDGTLDSWAAYWYVTIVQNNGLVLYSKKPLSMTIYDESGTNCQDAMLDALNGNMTLLDTPVEYYPEDFAINEIAEKRMIKLYESVYQRNSIFRDTIRNAKNTLEGRKIAIWGMGHYGKSVYMELCKAENLSIEVECYDGGKLKGYYNDPETLKNQQENTFIIVALKDADDVKRIVESYGYKRNIDYCVVGE</sequence>
<proteinExistence type="predicted"/>
<dbReference type="Gene3D" id="3.90.550.10">
    <property type="entry name" value="Spore Coat Polysaccharide Biosynthesis Protein SpsA, Chain A"/>
    <property type="match status" value="1"/>
</dbReference>
<dbReference type="RefSeq" id="WP_072700885.1">
    <property type="nucleotide sequence ID" value="NZ_FRDH01000003.1"/>
</dbReference>
<dbReference type="GO" id="GO:0016740">
    <property type="term" value="F:transferase activity"/>
    <property type="evidence" value="ECO:0007669"/>
    <property type="project" value="UniProtKB-KW"/>
</dbReference>
<evidence type="ECO:0000313" key="2">
    <source>
        <dbReference type="EMBL" id="SHN51051.1"/>
    </source>
</evidence>
<feature type="domain" description="Glycosyltransferase 2-like" evidence="1">
    <location>
        <begin position="7"/>
        <end position="125"/>
    </location>
</feature>
<dbReference type="Pfam" id="PF00535">
    <property type="entry name" value="Glycos_transf_2"/>
    <property type="match status" value="1"/>
</dbReference>
<dbReference type="InterPro" id="IPR001173">
    <property type="entry name" value="Glyco_trans_2-like"/>
</dbReference>
<accession>A0A1M7RXZ0</accession>
<gene>
    <name evidence="2" type="ORF">SAMN02745247_00634</name>
</gene>
<name>A0A1M7RXZ0_9FIRM</name>